<dbReference type="AlphaFoldDB" id="A0A0Q9YN12"/>
<comment type="subunit">
    <text evidence="7">Part of the 30S ribosomal subunit. Forms a loose heterodimer with protein S19. Forms two bridges to the 50S subunit in the 70S ribosome.</text>
</comment>
<dbReference type="FunFam" id="1.10.8.50:FF:000001">
    <property type="entry name" value="30S ribosomal protein S13"/>
    <property type="match status" value="1"/>
</dbReference>
<evidence type="ECO:0000313" key="10">
    <source>
        <dbReference type="EMBL" id="KRG18007.1"/>
    </source>
</evidence>
<dbReference type="Pfam" id="PF00416">
    <property type="entry name" value="Ribosomal_S13"/>
    <property type="match status" value="1"/>
</dbReference>
<comment type="caution">
    <text evidence="10">The sequence shown here is derived from an EMBL/GenBank/DDBJ whole genome shotgun (WGS) entry which is preliminary data.</text>
</comment>
<dbReference type="STRING" id="295108.HT99x_03059"/>
<organism evidence="10">
    <name type="scientific">Candidatus Berkiella aquae</name>
    <dbReference type="NCBI Taxonomy" id="295108"/>
    <lineage>
        <taxon>Bacteria</taxon>
        <taxon>Pseudomonadati</taxon>
        <taxon>Pseudomonadota</taxon>
        <taxon>Gammaproteobacteria</taxon>
        <taxon>Candidatus Berkiellales</taxon>
        <taxon>Candidatus Berkiellaceae</taxon>
        <taxon>Candidatus Berkiella</taxon>
    </lineage>
</organism>
<dbReference type="GO" id="GO:0015935">
    <property type="term" value="C:small ribosomal subunit"/>
    <property type="evidence" value="ECO:0007669"/>
    <property type="project" value="TreeGrafter"/>
</dbReference>
<evidence type="ECO:0000256" key="2">
    <source>
        <dbReference type="ARBA" id="ARBA00022730"/>
    </source>
</evidence>
<dbReference type="InterPro" id="IPR019980">
    <property type="entry name" value="Ribosomal_uS13_bac-type"/>
</dbReference>
<dbReference type="PANTHER" id="PTHR10871:SF1">
    <property type="entry name" value="SMALL RIBOSOMAL SUBUNIT PROTEIN US13M"/>
    <property type="match status" value="1"/>
</dbReference>
<accession>A0A0Q9YN12</accession>
<keyword evidence="3 7" id="KW-0694">RNA-binding</keyword>
<evidence type="ECO:0000256" key="5">
    <source>
        <dbReference type="ARBA" id="ARBA00023274"/>
    </source>
</evidence>
<keyword evidence="12" id="KW-1185">Reference proteome</keyword>
<keyword evidence="2 7" id="KW-0699">rRNA-binding</keyword>
<dbReference type="SUPFAM" id="SSF46946">
    <property type="entry name" value="S13-like H2TH domain"/>
    <property type="match status" value="1"/>
</dbReference>
<dbReference type="GO" id="GO:0005829">
    <property type="term" value="C:cytosol"/>
    <property type="evidence" value="ECO:0007669"/>
    <property type="project" value="TreeGrafter"/>
</dbReference>
<keyword evidence="4 7" id="KW-0689">Ribosomal protein</keyword>
<dbReference type="PIRSF" id="PIRSF002134">
    <property type="entry name" value="Ribosomal_S13"/>
    <property type="match status" value="1"/>
</dbReference>
<dbReference type="PROSITE" id="PS50159">
    <property type="entry name" value="RIBOSOMAL_S13_2"/>
    <property type="match status" value="1"/>
</dbReference>
<evidence type="ECO:0000256" key="3">
    <source>
        <dbReference type="ARBA" id="ARBA00022884"/>
    </source>
</evidence>
<keyword evidence="7" id="KW-0820">tRNA-binding</keyword>
<evidence type="ECO:0000313" key="11">
    <source>
        <dbReference type="EMBL" id="MCS5710286.1"/>
    </source>
</evidence>
<evidence type="ECO:0000256" key="6">
    <source>
        <dbReference type="ARBA" id="ARBA00035166"/>
    </source>
</evidence>
<dbReference type="Gene3D" id="1.10.8.50">
    <property type="match status" value="1"/>
</dbReference>
<dbReference type="HAMAP" id="MF_01315">
    <property type="entry name" value="Ribosomal_uS13"/>
    <property type="match status" value="1"/>
</dbReference>
<dbReference type="GO" id="GO:0000049">
    <property type="term" value="F:tRNA binding"/>
    <property type="evidence" value="ECO:0007669"/>
    <property type="project" value="UniProtKB-UniRule"/>
</dbReference>
<comment type="similarity">
    <text evidence="1 7 8">Belongs to the universal ribosomal protein uS13 family.</text>
</comment>
<gene>
    <name evidence="7 10" type="primary">rpsM</name>
    <name evidence="11" type="ORF">HT99x_002510</name>
    <name evidence="10" type="ORF">HT99x_03059</name>
</gene>
<dbReference type="Gene3D" id="4.10.910.10">
    <property type="entry name" value="30s ribosomal protein s13, domain 2"/>
    <property type="match status" value="1"/>
</dbReference>
<sequence length="127" mass="14386">MSVVRIQNVPLEPNKHIWVALQSIYGIGKTRALSICENLSLATNTKVKDLDEETVRQLQDAVSGFTTEGDLRREVSMRIKRLRDVGCYRGKRHRSRLPVRGQRTRTNARTCKGPRGNRISKDAGKAK</sequence>
<evidence type="ECO:0000256" key="7">
    <source>
        <dbReference type="HAMAP-Rule" id="MF_01315"/>
    </source>
</evidence>
<proteinExistence type="inferred from homology"/>
<reference evidence="10" key="1">
    <citation type="submission" date="2015-09" db="EMBL/GenBank/DDBJ databases">
        <title>Draft Genome Sequences of Two Novel Amoeba-resistant Intranuclear Bacteria, Candidatus Berkiella cookevillensis and Candidatus Berkiella aquae.</title>
        <authorList>
            <person name="Mehari Y.T."/>
            <person name="Arivett B.A."/>
            <person name="Farone A.L."/>
            <person name="Gunderson J.H."/>
            <person name="Farone M.B."/>
        </authorList>
    </citation>
    <scope>NUCLEOTIDE SEQUENCE [LARGE SCALE GENOMIC DNA]</scope>
    <source>
        <strain evidence="10">HT99</strain>
    </source>
</reference>
<name>A0A0Q9YN12_9GAMM</name>
<evidence type="ECO:0000256" key="8">
    <source>
        <dbReference type="RuleBase" id="RU003830"/>
    </source>
</evidence>
<evidence type="ECO:0000256" key="9">
    <source>
        <dbReference type="SAM" id="MobiDB-lite"/>
    </source>
</evidence>
<dbReference type="GO" id="GO:0006412">
    <property type="term" value="P:translation"/>
    <property type="evidence" value="ECO:0007669"/>
    <property type="project" value="UniProtKB-UniRule"/>
</dbReference>
<reference evidence="11" key="3">
    <citation type="submission" date="2021-06" db="EMBL/GenBank/DDBJ databases">
        <title>Genomic Description and Analysis of Intracellular Bacteria, Candidatus Berkiella cookevillensis and Candidatus Berkiella aquae.</title>
        <authorList>
            <person name="Kidane D.T."/>
            <person name="Mehari Y.T."/>
            <person name="Rice F.C."/>
            <person name="Arivett B.A."/>
            <person name="Farone A.L."/>
            <person name="Berk S.G."/>
            <person name="Farone M.B."/>
        </authorList>
    </citation>
    <scope>NUCLEOTIDE SEQUENCE</scope>
    <source>
        <strain evidence="11">HT99</strain>
    </source>
</reference>
<keyword evidence="5 7" id="KW-0687">Ribonucleoprotein</keyword>
<evidence type="ECO:0000313" key="12">
    <source>
        <dbReference type="Proteomes" id="UP000051497"/>
    </source>
</evidence>
<dbReference type="GO" id="GO:0019843">
    <property type="term" value="F:rRNA binding"/>
    <property type="evidence" value="ECO:0007669"/>
    <property type="project" value="UniProtKB-UniRule"/>
</dbReference>
<feature type="region of interest" description="Disordered" evidence="9">
    <location>
        <begin position="93"/>
        <end position="127"/>
    </location>
</feature>
<dbReference type="InterPro" id="IPR001892">
    <property type="entry name" value="Ribosomal_uS13"/>
</dbReference>
<evidence type="ECO:0000256" key="4">
    <source>
        <dbReference type="ARBA" id="ARBA00022980"/>
    </source>
</evidence>
<dbReference type="InterPro" id="IPR027437">
    <property type="entry name" value="Rbsml_uS13_C"/>
</dbReference>
<comment type="function">
    <text evidence="7">Located at the top of the head of the 30S subunit, it contacts several helices of the 16S rRNA. In the 70S ribosome it contacts the 23S rRNA (bridge B1a) and protein L5 of the 50S subunit (bridge B1b), connecting the 2 subunits; these bridges are implicated in subunit movement. Contacts the tRNAs in the A and P-sites.</text>
</comment>
<protein>
    <recommendedName>
        <fullName evidence="6 7">Small ribosomal subunit protein uS13</fullName>
    </recommendedName>
</protein>
<dbReference type="GO" id="GO:0003735">
    <property type="term" value="F:structural constituent of ribosome"/>
    <property type="evidence" value="ECO:0007669"/>
    <property type="project" value="InterPro"/>
</dbReference>
<reference evidence="11" key="2">
    <citation type="journal article" date="2016" name="Genome Announc.">
        <title>Draft Genome Sequences of Two Novel Amoeba-Resistant Intranuclear Bacteria, 'Candidatus Berkiella cookevillensis' and 'Candidatus Berkiella aquae'.</title>
        <authorList>
            <person name="Mehari Y.T."/>
            <person name="Arivett B.A."/>
            <person name="Farone A.L."/>
            <person name="Gunderson J.H."/>
            <person name="Farone M.B."/>
        </authorList>
    </citation>
    <scope>NUCLEOTIDE SEQUENCE</scope>
    <source>
        <strain evidence="11">HT99</strain>
    </source>
</reference>
<dbReference type="Proteomes" id="UP000051497">
    <property type="component" value="Unassembled WGS sequence"/>
</dbReference>
<dbReference type="EMBL" id="LKAJ02000001">
    <property type="protein sequence ID" value="MCS5710286.1"/>
    <property type="molecule type" value="Genomic_DNA"/>
</dbReference>
<dbReference type="NCBIfam" id="TIGR03631">
    <property type="entry name" value="uS13_bact"/>
    <property type="match status" value="1"/>
</dbReference>
<dbReference type="OrthoDB" id="9803610at2"/>
<evidence type="ECO:0000256" key="1">
    <source>
        <dbReference type="ARBA" id="ARBA00008080"/>
    </source>
</evidence>
<dbReference type="EMBL" id="LKAJ01000022">
    <property type="protein sequence ID" value="KRG18007.1"/>
    <property type="molecule type" value="Genomic_DNA"/>
</dbReference>
<dbReference type="InterPro" id="IPR010979">
    <property type="entry name" value="Ribosomal_uS13-like_H2TH"/>
</dbReference>
<dbReference type="PATRIC" id="fig|1590043.3.peg.3114"/>
<dbReference type="PANTHER" id="PTHR10871">
    <property type="entry name" value="30S RIBOSOMAL PROTEIN S13/40S RIBOSOMAL PROTEIN S18"/>
    <property type="match status" value="1"/>
</dbReference>